<protein>
    <recommendedName>
        <fullName evidence="2">Oxidoreductase acuF-like C2H2 type zinc-finger domain-containing protein</fullName>
    </recommendedName>
</protein>
<feature type="compositionally biased region" description="Basic and acidic residues" evidence="1">
    <location>
        <begin position="544"/>
        <end position="555"/>
    </location>
</feature>
<feature type="domain" description="Oxidoreductase acuF-like C2H2 type zinc-finger" evidence="2">
    <location>
        <begin position="366"/>
        <end position="395"/>
    </location>
</feature>
<proteinExistence type="predicted"/>
<dbReference type="EMBL" id="MU032344">
    <property type="protein sequence ID" value="KAF3769615.1"/>
    <property type="molecule type" value="Genomic_DNA"/>
</dbReference>
<dbReference type="Pfam" id="PF26082">
    <property type="entry name" value="zf-C2H2_AcuF"/>
    <property type="match status" value="1"/>
</dbReference>
<dbReference type="OrthoDB" id="20872at2759"/>
<keyword evidence="4" id="KW-1185">Reference proteome</keyword>
<feature type="region of interest" description="Disordered" evidence="1">
    <location>
        <begin position="526"/>
        <end position="559"/>
    </location>
</feature>
<comment type="caution">
    <text evidence="3">The sequence shown here is derived from an EMBL/GenBank/DDBJ whole genome shotgun (WGS) entry which is preliminary data.</text>
</comment>
<reference evidence="3" key="1">
    <citation type="journal article" date="2020" name="Phytopathology">
        <title>Genome sequence of the chestnut blight fungus Cryphonectria parasitica EP155: A fundamental resource for an archetypical invasive plant pathogen.</title>
        <authorList>
            <person name="Crouch J.A."/>
            <person name="Dawe A."/>
            <person name="Aerts A."/>
            <person name="Barry K."/>
            <person name="Churchill A.C.L."/>
            <person name="Grimwood J."/>
            <person name="Hillman B."/>
            <person name="Milgroom M.G."/>
            <person name="Pangilinan J."/>
            <person name="Smith M."/>
            <person name="Salamov A."/>
            <person name="Schmutz J."/>
            <person name="Yadav J."/>
            <person name="Grigoriev I.V."/>
            <person name="Nuss D."/>
        </authorList>
    </citation>
    <scope>NUCLEOTIDE SEQUENCE</scope>
    <source>
        <strain evidence="3">EP155</strain>
    </source>
</reference>
<evidence type="ECO:0000313" key="4">
    <source>
        <dbReference type="Proteomes" id="UP000803844"/>
    </source>
</evidence>
<dbReference type="PANTHER" id="PTHR35391:SF7">
    <property type="entry name" value="C2H2-TYPE DOMAIN-CONTAINING PROTEIN"/>
    <property type="match status" value="1"/>
</dbReference>
<dbReference type="GeneID" id="63839552"/>
<feature type="compositionally biased region" description="Polar residues" evidence="1">
    <location>
        <begin position="109"/>
        <end position="121"/>
    </location>
</feature>
<name>A0A9P4YAT4_CRYP1</name>
<dbReference type="Pfam" id="PF13374">
    <property type="entry name" value="TPR_10"/>
    <property type="match status" value="1"/>
</dbReference>
<feature type="region of interest" description="Disordered" evidence="1">
    <location>
        <begin position="283"/>
        <end position="303"/>
    </location>
</feature>
<feature type="region of interest" description="Disordered" evidence="1">
    <location>
        <begin position="109"/>
        <end position="134"/>
    </location>
</feature>
<evidence type="ECO:0000256" key="1">
    <source>
        <dbReference type="SAM" id="MobiDB-lite"/>
    </source>
</evidence>
<dbReference type="RefSeq" id="XP_040780576.1">
    <property type="nucleotide sequence ID" value="XM_040922423.1"/>
</dbReference>
<gene>
    <name evidence="3" type="ORF">M406DRAFT_348801</name>
</gene>
<dbReference type="PANTHER" id="PTHR35391">
    <property type="entry name" value="C2H2-TYPE DOMAIN-CONTAINING PROTEIN-RELATED"/>
    <property type="match status" value="1"/>
</dbReference>
<sequence>MTSKDNTVSNSGVLAALGARATGLFLKVKKALNNEVDEAWPVSLFLAESERFELWAANLGLFVPGHGSLDYRVREAERLAQTLQRLLGELIDSLDEVMQMLPGAVQEQTPVDEQRAVSRSNPGGAEHEDEDEDVESDIDLLLDGIRDPINRLFKISTQIRNPSTRLGSLRAAKFQQVDEETGVDLLQTIEKNDRDYIRSMFLQYQKFRAFQEHDPSPPENSTEDNDDAVWEPIRTVLSHQRSATESFLIDRITQANVKRRQQFAYWSKHRDNLHKYTNAFLSKEASETEPSPVELHRHSDAPAPIPLIPANSVTTATTLNIAQLEVIDNRSTWTVSEYAPSIGQPARDTVDFPPPPKLPQKTRSNEPFECPFCFTFCPREFLADKAWKAHLIHDLRPYMCTYEDCRNPTQLYDRRQDWIQHENSAHRRIFVELDAYKHHLRSDHAESYGSDESSASRVLQASESIRDTVDRPCPICMITLGTARAMQDHIVLHLERFACFSLPHSATGDNESDFNAESNRANGVVEGTSQDAGFSQHSVDADTEDLKETDPRDPDMETALPGMELTERAIETFDESANEKTRTTNMVLEHLETHDSHTSHGDVENMHLQAWDRDKLNDMEEMASIYSDQCRWDEAEKLQEHVIESRKSTLGADHLATSPVRNDTLIYM</sequence>
<organism evidence="3 4">
    <name type="scientific">Cryphonectria parasitica (strain ATCC 38755 / EP155)</name>
    <dbReference type="NCBI Taxonomy" id="660469"/>
    <lineage>
        <taxon>Eukaryota</taxon>
        <taxon>Fungi</taxon>
        <taxon>Dikarya</taxon>
        <taxon>Ascomycota</taxon>
        <taxon>Pezizomycotina</taxon>
        <taxon>Sordariomycetes</taxon>
        <taxon>Sordariomycetidae</taxon>
        <taxon>Diaporthales</taxon>
        <taxon>Cryphonectriaceae</taxon>
        <taxon>Cryphonectria-Endothia species complex</taxon>
        <taxon>Cryphonectria</taxon>
    </lineage>
</organism>
<dbReference type="Gene3D" id="1.25.40.10">
    <property type="entry name" value="Tetratricopeptide repeat domain"/>
    <property type="match status" value="1"/>
</dbReference>
<evidence type="ECO:0000313" key="3">
    <source>
        <dbReference type="EMBL" id="KAF3769615.1"/>
    </source>
</evidence>
<dbReference type="InterPro" id="IPR058925">
    <property type="entry name" value="zf-C2H2_AcuF"/>
</dbReference>
<accession>A0A9P4YAT4</accession>
<dbReference type="InterPro" id="IPR011990">
    <property type="entry name" value="TPR-like_helical_dom_sf"/>
</dbReference>
<evidence type="ECO:0000259" key="2">
    <source>
        <dbReference type="Pfam" id="PF26082"/>
    </source>
</evidence>
<feature type="compositionally biased region" description="Polar residues" evidence="1">
    <location>
        <begin position="526"/>
        <end position="538"/>
    </location>
</feature>
<dbReference type="AlphaFoldDB" id="A0A9P4YAT4"/>
<dbReference type="Proteomes" id="UP000803844">
    <property type="component" value="Unassembled WGS sequence"/>
</dbReference>